<name>A0A6A6I034_9PLEO</name>
<dbReference type="GO" id="GO:0016301">
    <property type="term" value="F:kinase activity"/>
    <property type="evidence" value="ECO:0007669"/>
    <property type="project" value="UniProtKB-KW"/>
</dbReference>
<dbReference type="GeneID" id="54580487"/>
<keyword evidence="3" id="KW-1185">Reference proteome</keyword>
<proteinExistence type="predicted"/>
<dbReference type="InterPro" id="IPR011009">
    <property type="entry name" value="Kinase-like_dom_sf"/>
</dbReference>
<protein>
    <submittedName>
        <fullName evidence="2">Kinase-like protein</fullName>
    </submittedName>
</protein>
<evidence type="ECO:0000313" key="3">
    <source>
        <dbReference type="Proteomes" id="UP000800094"/>
    </source>
</evidence>
<sequence>MLEQSTLFRKHFDTDDPDKINEILEEEFRKVQTGPVQEWVKMTLPFYAPDPSLPSIPTPEEIEESRSGEYTRSDKAWFLGIGGSHVYRVKGVYAVKFSASNSLMQEAENLLFLQDYKVRTPKIYAAFSHQGADPLGLTIGASGMEPKDRSQLPTFHYLVMEYLDGITLDEKMWKNIEPKARVKIYEKLAEQLRLLRSIPPPGQSYYGRVHYQGYDPVCNMVRYRMNSLVGPFDTYEAFLQQVYNTLEINLIRRLIFRPEIYPDMHLFTSIFHDCFDKTSKGGEPKLSHMDLKLDNMMLVPSASNSSSDRIEDYDFYLIDWEMMCWLPAWAEIAGGSVRLPQDGHHNLVMWEMSKGIKPFPYAEANFYRECAHALGGSLCNQQNGAPQLGVPSNSGTLTVFVRL</sequence>
<accession>A0A6A6I034</accession>
<gene>
    <name evidence="2" type="ORF">BU26DRAFT_509623</name>
</gene>
<organism evidence="2 3">
    <name type="scientific">Trematosphaeria pertusa</name>
    <dbReference type="NCBI Taxonomy" id="390896"/>
    <lineage>
        <taxon>Eukaryota</taxon>
        <taxon>Fungi</taxon>
        <taxon>Dikarya</taxon>
        <taxon>Ascomycota</taxon>
        <taxon>Pezizomycotina</taxon>
        <taxon>Dothideomycetes</taxon>
        <taxon>Pleosporomycetidae</taxon>
        <taxon>Pleosporales</taxon>
        <taxon>Massarineae</taxon>
        <taxon>Trematosphaeriaceae</taxon>
        <taxon>Trematosphaeria</taxon>
    </lineage>
</organism>
<feature type="domain" description="Aminoglycoside phosphotransferase" evidence="1">
    <location>
        <begin position="86"/>
        <end position="333"/>
    </location>
</feature>
<evidence type="ECO:0000313" key="2">
    <source>
        <dbReference type="EMBL" id="KAF2243854.1"/>
    </source>
</evidence>
<dbReference type="InterPro" id="IPR002575">
    <property type="entry name" value="Aminoglycoside_PTrfase"/>
</dbReference>
<dbReference type="EMBL" id="ML987204">
    <property type="protein sequence ID" value="KAF2243854.1"/>
    <property type="molecule type" value="Genomic_DNA"/>
</dbReference>
<dbReference type="SUPFAM" id="SSF56112">
    <property type="entry name" value="Protein kinase-like (PK-like)"/>
    <property type="match status" value="1"/>
</dbReference>
<dbReference type="OrthoDB" id="3792302at2759"/>
<reference evidence="2" key="1">
    <citation type="journal article" date="2020" name="Stud. Mycol.">
        <title>101 Dothideomycetes genomes: a test case for predicting lifestyles and emergence of pathogens.</title>
        <authorList>
            <person name="Haridas S."/>
            <person name="Albert R."/>
            <person name="Binder M."/>
            <person name="Bloem J."/>
            <person name="Labutti K."/>
            <person name="Salamov A."/>
            <person name="Andreopoulos B."/>
            <person name="Baker S."/>
            <person name="Barry K."/>
            <person name="Bills G."/>
            <person name="Bluhm B."/>
            <person name="Cannon C."/>
            <person name="Castanera R."/>
            <person name="Culley D."/>
            <person name="Daum C."/>
            <person name="Ezra D."/>
            <person name="Gonzalez J."/>
            <person name="Henrissat B."/>
            <person name="Kuo A."/>
            <person name="Liang C."/>
            <person name="Lipzen A."/>
            <person name="Lutzoni F."/>
            <person name="Magnuson J."/>
            <person name="Mondo S."/>
            <person name="Nolan M."/>
            <person name="Ohm R."/>
            <person name="Pangilinan J."/>
            <person name="Park H.-J."/>
            <person name="Ramirez L."/>
            <person name="Alfaro M."/>
            <person name="Sun H."/>
            <person name="Tritt A."/>
            <person name="Yoshinaga Y."/>
            <person name="Zwiers L.-H."/>
            <person name="Turgeon B."/>
            <person name="Goodwin S."/>
            <person name="Spatafora J."/>
            <person name="Crous P."/>
            <person name="Grigoriev I."/>
        </authorList>
    </citation>
    <scope>NUCLEOTIDE SEQUENCE</scope>
    <source>
        <strain evidence="2">CBS 122368</strain>
    </source>
</reference>
<dbReference type="Pfam" id="PF01636">
    <property type="entry name" value="APH"/>
    <property type="match status" value="1"/>
</dbReference>
<dbReference type="PANTHER" id="PTHR21310:SF48">
    <property type="entry name" value="AMINOGLYCOSIDE PHOSPHOTRANSFERASE DOMAIN-CONTAINING PROTEIN"/>
    <property type="match status" value="1"/>
</dbReference>
<dbReference type="InterPro" id="IPR051678">
    <property type="entry name" value="AGP_Transferase"/>
</dbReference>
<dbReference type="Proteomes" id="UP000800094">
    <property type="component" value="Unassembled WGS sequence"/>
</dbReference>
<dbReference type="RefSeq" id="XP_033678858.1">
    <property type="nucleotide sequence ID" value="XM_033827157.1"/>
</dbReference>
<dbReference type="Gene3D" id="3.90.1200.10">
    <property type="match status" value="1"/>
</dbReference>
<dbReference type="AlphaFoldDB" id="A0A6A6I034"/>
<dbReference type="PANTHER" id="PTHR21310">
    <property type="entry name" value="AMINOGLYCOSIDE PHOSPHOTRANSFERASE-RELATED-RELATED"/>
    <property type="match status" value="1"/>
</dbReference>
<keyword evidence="2" id="KW-0808">Transferase</keyword>
<evidence type="ECO:0000259" key="1">
    <source>
        <dbReference type="Pfam" id="PF01636"/>
    </source>
</evidence>
<keyword evidence="2" id="KW-0418">Kinase</keyword>